<feature type="region of interest" description="Disordered" evidence="10">
    <location>
        <begin position="160"/>
        <end position="182"/>
    </location>
</feature>
<dbReference type="FunFam" id="1.20.1640.10:FF:000004">
    <property type="entry name" value="Protein translocase subunit SecD"/>
    <property type="match status" value="1"/>
</dbReference>
<gene>
    <name evidence="9 14" type="primary">secD</name>
    <name evidence="14" type="ORF">CH371_07825</name>
</gene>
<dbReference type="NCBIfam" id="TIGR01129">
    <property type="entry name" value="secD"/>
    <property type="match status" value="1"/>
</dbReference>
<reference evidence="14 15" key="1">
    <citation type="submission" date="2017-07" db="EMBL/GenBank/DDBJ databases">
        <title>Leptospira spp. isolated from tropical soils.</title>
        <authorList>
            <person name="Thibeaux R."/>
            <person name="Iraola G."/>
            <person name="Ferres I."/>
            <person name="Bierque E."/>
            <person name="Girault D."/>
            <person name="Soupe-Gilbert M.-E."/>
            <person name="Picardeau M."/>
            <person name="Goarant C."/>
        </authorList>
    </citation>
    <scope>NUCLEOTIDE SEQUENCE [LARGE SCALE GENOMIC DNA]</scope>
    <source>
        <strain evidence="14 15">FH2-C-A2</strain>
    </source>
</reference>
<dbReference type="GO" id="GO:0006605">
    <property type="term" value="P:protein targeting"/>
    <property type="evidence" value="ECO:0007669"/>
    <property type="project" value="UniProtKB-UniRule"/>
</dbReference>
<dbReference type="NCBIfam" id="TIGR00916">
    <property type="entry name" value="2A0604s01"/>
    <property type="match status" value="1"/>
</dbReference>
<protein>
    <recommendedName>
        <fullName evidence="9">Protein translocase subunit SecD</fullName>
    </recommendedName>
</protein>
<evidence type="ECO:0000313" key="14">
    <source>
        <dbReference type="EMBL" id="PJZ66188.1"/>
    </source>
</evidence>
<feature type="transmembrane region" description="Helical" evidence="9">
    <location>
        <begin position="480"/>
        <end position="499"/>
    </location>
</feature>
<dbReference type="Pfam" id="PF22599">
    <property type="entry name" value="SecDF_P1_head"/>
    <property type="match status" value="1"/>
</dbReference>
<dbReference type="GO" id="GO:0015450">
    <property type="term" value="F:protein-transporting ATPase activity"/>
    <property type="evidence" value="ECO:0007669"/>
    <property type="project" value="InterPro"/>
</dbReference>
<evidence type="ECO:0000259" key="12">
    <source>
        <dbReference type="Pfam" id="PF21760"/>
    </source>
</evidence>
<keyword evidence="4 9" id="KW-0812">Transmembrane</keyword>
<evidence type="ECO:0000259" key="11">
    <source>
        <dbReference type="Pfam" id="PF02355"/>
    </source>
</evidence>
<dbReference type="Gene3D" id="1.20.1640.10">
    <property type="entry name" value="Multidrug efflux transporter AcrB transmembrane domain"/>
    <property type="match status" value="1"/>
</dbReference>
<feature type="transmembrane region" description="Helical" evidence="9">
    <location>
        <begin position="530"/>
        <end position="548"/>
    </location>
</feature>
<evidence type="ECO:0000256" key="1">
    <source>
        <dbReference type="ARBA" id="ARBA00004651"/>
    </source>
</evidence>
<dbReference type="SUPFAM" id="SSF82866">
    <property type="entry name" value="Multidrug efflux transporter AcrB transmembrane domain"/>
    <property type="match status" value="1"/>
</dbReference>
<dbReference type="Gene3D" id="3.30.1360.200">
    <property type="match status" value="1"/>
</dbReference>
<dbReference type="PANTHER" id="PTHR30081:SF1">
    <property type="entry name" value="PROTEIN TRANSLOCASE SUBUNIT SECD"/>
    <property type="match status" value="1"/>
</dbReference>
<sequence length="648" mass="72917">MKSVQWIIVPIAVVAASLTLLYPNFAVRELELAVKKEIKEIPEEARKKALENFAERWKKDYNPKGDWTIEPSPDTLPEGDFYLVKGRFITSAKINQISQENEDLILEPKNKLRLTWVEETLLGGHQLTIKLGLDLQGGMRVVLKGDFEDYTSKLKDSYTKEIEEQTKRKNDPALSEKERKEATDKLKEIEGYFELTPSRKLAELEKAKLIIDNRLTNQNLTEPQVRIQKDQDSIEVSLPGVSNTTQILDIIRNTETVEYRLREPGRDPNNPNLRGQYQSAIDTEEAKLMSENKRDETEIVKFQNIVKQKLGKDEQDKFLASMEKKYNIPDKYKLFVRWSRSANPKAPMVPREFVVLERAISLDGKDMRNARENYDQNRLSYYVSFSLTSQGAEKFFDITSKNVGRQLAIVWGDKVISDPVIRAPIAGGNAQIDGEFSQKDATDLANVISEGALPIPLVELETRFIGPTLGIESIEVGLKAVLLGFALVIVFMLLVYRLAGLVADLALFVNIIVLMALLSFMGFTLTLPGFAGIILTVGMAVDANVIIYERIKEELAAGKHVAAAVSQGFENAFWTIMDSNVTTLISGILMIKLGNGPIKGFAITLCWGIVTSLFTSLFLSRMIMDILVNKFGVRKLQIGFKKLESKNV</sequence>
<dbReference type="HAMAP" id="MF_01463_B">
    <property type="entry name" value="SecD_B"/>
    <property type="match status" value="1"/>
</dbReference>
<feature type="transmembrane region" description="Helical" evidence="9">
    <location>
        <begin position="505"/>
        <end position="523"/>
    </location>
</feature>
<evidence type="ECO:0000313" key="15">
    <source>
        <dbReference type="Proteomes" id="UP000231912"/>
    </source>
</evidence>
<feature type="domain" description="Protein translocase subunit SecDF P1" evidence="12">
    <location>
        <begin position="205"/>
        <end position="261"/>
    </location>
</feature>
<evidence type="ECO:0000256" key="5">
    <source>
        <dbReference type="ARBA" id="ARBA00022927"/>
    </source>
</evidence>
<proteinExistence type="inferred from homology"/>
<evidence type="ECO:0000256" key="6">
    <source>
        <dbReference type="ARBA" id="ARBA00022989"/>
    </source>
</evidence>
<feature type="domain" description="Protein export membrane protein SecD/SecF C-terminal" evidence="11">
    <location>
        <begin position="461"/>
        <end position="627"/>
    </location>
</feature>
<evidence type="ECO:0000256" key="2">
    <source>
        <dbReference type="ARBA" id="ARBA00022448"/>
    </source>
</evidence>
<comment type="subcellular location">
    <subcellularLocation>
        <location evidence="1 9">Cell membrane</location>
        <topology evidence="1 9">Multi-pass membrane protein</topology>
    </subcellularLocation>
</comment>
<keyword evidence="6 9" id="KW-1133">Transmembrane helix</keyword>
<keyword evidence="3 9" id="KW-1003">Cell membrane</keyword>
<comment type="caution">
    <text evidence="9">Lacks conserved residue(s) required for the propagation of feature annotation.</text>
</comment>
<feature type="transmembrane region" description="Helical" evidence="9">
    <location>
        <begin position="600"/>
        <end position="620"/>
    </location>
</feature>
<keyword evidence="7 9" id="KW-0811">Translocation</keyword>
<evidence type="ECO:0000256" key="3">
    <source>
        <dbReference type="ARBA" id="ARBA00022475"/>
    </source>
</evidence>
<keyword evidence="8 9" id="KW-0472">Membrane</keyword>
<accession>A0A2M9ZCP5</accession>
<dbReference type="InterPro" id="IPR048634">
    <property type="entry name" value="SecD_SecF_C"/>
</dbReference>
<dbReference type="InterPro" id="IPR055344">
    <property type="entry name" value="SecD_SecF_C_bact"/>
</dbReference>
<dbReference type="GO" id="GO:0005886">
    <property type="term" value="C:plasma membrane"/>
    <property type="evidence" value="ECO:0007669"/>
    <property type="project" value="UniProtKB-SubCell"/>
</dbReference>
<dbReference type="Pfam" id="PF21760">
    <property type="entry name" value="SecD_1st"/>
    <property type="match status" value="1"/>
</dbReference>
<name>A0A2M9ZCP5_9LEPT</name>
<dbReference type="Gene3D" id="3.30.70.3400">
    <property type="match status" value="1"/>
</dbReference>
<evidence type="ECO:0000256" key="8">
    <source>
        <dbReference type="ARBA" id="ARBA00023136"/>
    </source>
</evidence>
<dbReference type="PANTHER" id="PTHR30081">
    <property type="entry name" value="PROTEIN-EXPORT MEMBRANE PROTEIN SEC"/>
    <property type="match status" value="1"/>
</dbReference>
<dbReference type="PRINTS" id="PR00702">
    <property type="entry name" value="ACRIFLAVINRP"/>
</dbReference>
<evidence type="ECO:0000256" key="4">
    <source>
        <dbReference type="ARBA" id="ARBA00022692"/>
    </source>
</evidence>
<feature type="transmembrane region" description="Helical" evidence="9">
    <location>
        <begin position="6"/>
        <end position="27"/>
    </location>
</feature>
<organism evidence="14 15">
    <name type="scientific">Leptospira wolffii</name>
    <dbReference type="NCBI Taxonomy" id="409998"/>
    <lineage>
        <taxon>Bacteria</taxon>
        <taxon>Pseudomonadati</taxon>
        <taxon>Spirochaetota</taxon>
        <taxon>Spirochaetia</taxon>
        <taxon>Leptospirales</taxon>
        <taxon>Leptospiraceae</taxon>
        <taxon>Leptospira</taxon>
    </lineage>
</organism>
<evidence type="ECO:0000259" key="13">
    <source>
        <dbReference type="Pfam" id="PF22599"/>
    </source>
</evidence>
<dbReference type="InterPro" id="IPR054384">
    <property type="entry name" value="SecDF_P1_head"/>
</dbReference>
<evidence type="ECO:0000256" key="7">
    <source>
        <dbReference type="ARBA" id="ARBA00023010"/>
    </source>
</evidence>
<feature type="domain" description="SecDF P1 head subdomain" evidence="13">
    <location>
        <begin position="351"/>
        <end position="455"/>
    </location>
</feature>
<dbReference type="AlphaFoldDB" id="A0A2M9ZCP5"/>
<dbReference type="EMBL" id="NPDT01000002">
    <property type="protein sequence ID" value="PJZ66188.1"/>
    <property type="molecule type" value="Genomic_DNA"/>
</dbReference>
<dbReference type="RefSeq" id="WP_100758436.1">
    <property type="nucleotide sequence ID" value="NZ_NPDT01000002.1"/>
</dbReference>
<evidence type="ECO:0000256" key="10">
    <source>
        <dbReference type="SAM" id="MobiDB-lite"/>
    </source>
</evidence>
<keyword evidence="5 9" id="KW-0653">Protein transport</keyword>
<dbReference type="GO" id="GO:0043952">
    <property type="term" value="P:protein transport by the Sec complex"/>
    <property type="evidence" value="ECO:0007669"/>
    <property type="project" value="UniProtKB-UniRule"/>
</dbReference>
<comment type="subunit">
    <text evidence="9">Forms a complex with SecF. Part of the essential Sec protein translocation apparatus which comprises SecA, SecYEG and auxiliary proteins SecDF. Other proteins may also be involved.</text>
</comment>
<evidence type="ECO:0000256" key="9">
    <source>
        <dbReference type="HAMAP-Rule" id="MF_01463"/>
    </source>
</evidence>
<dbReference type="Pfam" id="PF02355">
    <property type="entry name" value="SecD_SecF_C"/>
    <property type="match status" value="1"/>
</dbReference>
<dbReference type="InterPro" id="IPR005791">
    <property type="entry name" value="SecD"/>
</dbReference>
<dbReference type="InterPro" id="IPR048631">
    <property type="entry name" value="SecD_1st"/>
</dbReference>
<comment type="function">
    <text evidence="9">Part of the Sec protein translocase complex. Interacts with the SecYEG preprotein conducting channel. SecDF uses the proton motive force (PMF) to complete protein translocation after the ATP-dependent function of SecA.</text>
</comment>
<comment type="caution">
    <text evidence="14">The sequence shown here is derived from an EMBL/GenBank/DDBJ whole genome shotgun (WGS) entry which is preliminary data.</text>
</comment>
<dbReference type="InterPro" id="IPR001036">
    <property type="entry name" value="Acrflvin-R"/>
</dbReference>
<comment type="similarity">
    <text evidence="9">Belongs to the SecD/SecF family. SecD subfamily.</text>
</comment>
<dbReference type="InterPro" id="IPR022813">
    <property type="entry name" value="SecD/SecF_arch_bac"/>
</dbReference>
<dbReference type="GO" id="GO:0065002">
    <property type="term" value="P:intracellular protein transmembrane transport"/>
    <property type="evidence" value="ECO:0007669"/>
    <property type="project" value="UniProtKB-UniRule"/>
</dbReference>
<dbReference type="Proteomes" id="UP000231912">
    <property type="component" value="Unassembled WGS sequence"/>
</dbReference>
<keyword evidence="2 9" id="KW-0813">Transport</keyword>